<dbReference type="EMBL" id="LAZR01009249">
    <property type="protein sequence ID" value="KKM73762.1"/>
    <property type="molecule type" value="Genomic_DNA"/>
</dbReference>
<keyword evidence="1" id="KW-0472">Membrane</keyword>
<organism evidence="2">
    <name type="scientific">marine sediment metagenome</name>
    <dbReference type="NCBI Taxonomy" id="412755"/>
    <lineage>
        <taxon>unclassified sequences</taxon>
        <taxon>metagenomes</taxon>
        <taxon>ecological metagenomes</taxon>
    </lineage>
</organism>
<protein>
    <submittedName>
        <fullName evidence="2">Uncharacterized protein</fullName>
    </submittedName>
</protein>
<sequence>MEEIWQVILDVGLLEGWWMTIPHFLLSGSVGLLVYWWTSTTLSRLSFGDIGSHKLLRGDSGIHRFSFLLALSFAFRDVLTSLHVPVNICILDEVLDAALDTVGVRAASRLLKRKARDEKLSLYIISHRDDLNFGCDKTMTVQMSKGFSYIKEE</sequence>
<evidence type="ECO:0000313" key="2">
    <source>
        <dbReference type="EMBL" id="KKM73762.1"/>
    </source>
</evidence>
<comment type="caution">
    <text evidence="2">The sequence shown here is derived from an EMBL/GenBank/DDBJ whole genome shotgun (WGS) entry which is preliminary data.</text>
</comment>
<dbReference type="AlphaFoldDB" id="A0A0F9MX09"/>
<proteinExistence type="predicted"/>
<name>A0A0F9MX09_9ZZZZ</name>
<keyword evidence="1" id="KW-0812">Transmembrane</keyword>
<reference evidence="2" key="1">
    <citation type="journal article" date="2015" name="Nature">
        <title>Complex archaea that bridge the gap between prokaryotes and eukaryotes.</title>
        <authorList>
            <person name="Spang A."/>
            <person name="Saw J.H."/>
            <person name="Jorgensen S.L."/>
            <person name="Zaremba-Niedzwiedzka K."/>
            <person name="Martijn J."/>
            <person name="Lind A.E."/>
            <person name="van Eijk R."/>
            <person name="Schleper C."/>
            <person name="Guy L."/>
            <person name="Ettema T.J."/>
        </authorList>
    </citation>
    <scope>NUCLEOTIDE SEQUENCE</scope>
</reference>
<feature type="transmembrane region" description="Helical" evidence="1">
    <location>
        <begin position="16"/>
        <end position="37"/>
    </location>
</feature>
<dbReference type="InterPro" id="IPR027417">
    <property type="entry name" value="P-loop_NTPase"/>
</dbReference>
<evidence type="ECO:0000256" key="1">
    <source>
        <dbReference type="SAM" id="Phobius"/>
    </source>
</evidence>
<accession>A0A0F9MX09</accession>
<gene>
    <name evidence="2" type="ORF">LCGC14_1407120</name>
</gene>
<keyword evidence="1" id="KW-1133">Transmembrane helix</keyword>
<dbReference type="Gene3D" id="3.40.50.300">
    <property type="entry name" value="P-loop containing nucleotide triphosphate hydrolases"/>
    <property type="match status" value="1"/>
</dbReference>